<organism evidence="1 2">
    <name type="scientific">Cirrhinus mrigala</name>
    <name type="common">Mrigala</name>
    <dbReference type="NCBI Taxonomy" id="683832"/>
    <lineage>
        <taxon>Eukaryota</taxon>
        <taxon>Metazoa</taxon>
        <taxon>Chordata</taxon>
        <taxon>Craniata</taxon>
        <taxon>Vertebrata</taxon>
        <taxon>Euteleostomi</taxon>
        <taxon>Actinopterygii</taxon>
        <taxon>Neopterygii</taxon>
        <taxon>Teleostei</taxon>
        <taxon>Ostariophysi</taxon>
        <taxon>Cypriniformes</taxon>
        <taxon>Cyprinidae</taxon>
        <taxon>Labeoninae</taxon>
        <taxon>Labeonini</taxon>
        <taxon>Cirrhinus</taxon>
    </lineage>
</organism>
<name>A0ABD0QQ45_CIRMR</name>
<feature type="non-terminal residue" evidence="1">
    <location>
        <position position="61"/>
    </location>
</feature>
<keyword evidence="2" id="KW-1185">Reference proteome</keyword>
<evidence type="ECO:0000313" key="2">
    <source>
        <dbReference type="Proteomes" id="UP001529510"/>
    </source>
</evidence>
<gene>
    <name evidence="1" type="ORF">M9458_014969</name>
</gene>
<dbReference type="Gene3D" id="1.25.40.180">
    <property type="match status" value="1"/>
</dbReference>
<dbReference type="InterPro" id="IPR016024">
    <property type="entry name" value="ARM-type_fold"/>
</dbReference>
<proteinExistence type="predicted"/>
<reference evidence="1 2" key="1">
    <citation type="submission" date="2024-05" db="EMBL/GenBank/DDBJ databases">
        <title>Genome sequencing and assembly of Indian major carp, Cirrhinus mrigala (Hamilton, 1822).</title>
        <authorList>
            <person name="Mohindra V."/>
            <person name="Chowdhury L.M."/>
            <person name="Lal K."/>
            <person name="Jena J.K."/>
        </authorList>
    </citation>
    <scope>NUCLEOTIDE SEQUENCE [LARGE SCALE GENOMIC DNA]</scope>
    <source>
        <strain evidence="1">CM1030</strain>
        <tissue evidence="1">Blood</tissue>
    </source>
</reference>
<dbReference type="SUPFAM" id="SSF48371">
    <property type="entry name" value="ARM repeat"/>
    <property type="match status" value="1"/>
</dbReference>
<comment type="caution">
    <text evidence="1">The sequence shown here is derived from an EMBL/GenBank/DDBJ whole genome shotgun (WGS) entry which is preliminary data.</text>
</comment>
<dbReference type="AlphaFoldDB" id="A0ABD0QQ45"/>
<dbReference type="Proteomes" id="UP001529510">
    <property type="component" value="Unassembled WGS sequence"/>
</dbReference>
<accession>A0ABD0QQ45</accession>
<protein>
    <submittedName>
        <fullName evidence="1">Uncharacterized protein</fullName>
    </submittedName>
</protein>
<sequence length="61" mass="7126">IDQNKDRMLEILEGKGLSFLFPLMKLEKELLKQIKADPAPQTIYKWIKDNISPKLHTDKGF</sequence>
<feature type="non-terminal residue" evidence="1">
    <location>
        <position position="1"/>
    </location>
</feature>
<evidence type="ECO:0000313" key="1">
    <source>
        <dbReference type="EMBL" id="KAL0187870.1"/>
    </source>
</evidence>
<dbReference type="EMBL" id="JAMKFB020000007">
    <property type="protein sequence ID" value="KAL0187870.1"/>
    <property type="molecule type" value="Genomic_DNA"/>
</dbReference>